<protein>
    <submittedName>
        <fullName evidence="3">Heterokaryon incompatibility protein 6, OR allele</fullName>
    </submittedName>
</protein>
<dbReference type="EMBL" id="LCTW02000046">
    <property type="protein sequence ID" value="KXX80950.1"/>
    <property type="molecule type" value="Genomic_DNA"/>
</dbReference>
<sequence length="773" mass="85739">MSCPTCYRVDESLALFETALAFGTGGASSYGGPRDFLLGSRLDLEWRATHCESCRSILASIGTAADDARASGAVTAHLSPSPLRFFLLAGDIEGVQSTDFDARRSSLQKLIYVPCHSTRRAILGEERGRECDPNAVDVELVKTWIRRCDTAHAHSCVRRHDLYLLPTARLSFIDVERLCIVTHEADNAEVRYAALSYVWGTLPVLRALKSNMADLRRPGAFCTAKYQLPRTISDAVTLCSRLGIRYLWVDSLCIVQDDPESQGEQLRAMGAVYGEAYLTIVALRSEHAHSGIHRVGPTDAACKPQAIIRLPSQPLIVVNNRAALGLNILNIGGIKWNTRGWTLQEVVFSRRILAMGELASWACFGCQWTEDVEYASELDGGPAPEGTANDGKLGPVTWPSISAYAGLALEYAARDLTYSSDTVNAFAGILTPMNGWFPGGLLYGISEFTFDVGLLWNITPSFGGARLRSDPGAVPPLAGGSPIKFPTWSWISWTGRLQFNLWGEAEDYSFPRGPFLLRPLVAWQKRLVSTGAWSKVDNSYHVVRAHFRAYPTSFPSSQDATPTGPTTPPPPTPQGWVKHVDPDSGEVYYQHPDHSHALPRPPRFAYPIPPFVRPRDMDRDEYHPYLRFRGGHARLVLGINEAQRAKLATEVRQRGRATELDLLIPDASRSWAGRVTLNLQRGEQVPGGEVIEVIAISEGVLDLDRVPHARFVFPEVTQRGEFALARMYEVMNVLWIGWVGEGAQRMAYRKGLGRVWKRAWERMEVDEVELLLT</sequence>
<name>A0A175WCP5_9PEZI</name>
<feature type="domain" description="Heterokaryon incompatibility" evidence="2">
    <location>
        <begin position="192"/>
        <end position="345"/>
    </location>
</feature>
<dbReference type="PANTHER" id="PTHR33112">
    <property type="entry name" value="DOMAIN PROTEIN, PUTATIVE-RELATED"/>
    <property type="match status" value="1"/>
</dbReference>
<dbReference type="STRING" id="100816.A0A175WCP5"/>
<evidence type="ECO:0000256" key="1">
    <source>
        <dbReference type="SAM" id="MobiDB-lite"/>
    </source>
</evidence>
<dbReference type="InterPro" id="IPR010730">
    <property type="entry name" value="HET"/>
</dbReference>
<keyword evidence="4" id="KW-1185">Reference proteome</keyword>
<proteinExistence type="predicted"/>
<dbReference type="Proteomes" id="UP000078237">
    <property type="component" value="Unassembled WGS sequence"/>
</dbReference>
<dbReference type="VEuPathDB" id="FungiDB:MMYC01_203915"/>
<comment type="caution">
    <text evidence="3">The sequence shown here is derived from an EMBL/GenBank/DDBJ whole genome shotgun (WGS) entry which is preliminary data.</text>
</comment>
<organism evidence="3 4">
    <name type="scientific">Madurella mycetomatis</name>
    <dbReference type="NCBI Taxonomy" id="100816"/>
    <lineage>
        <taxon>Eukaryota</taxon>
        <taxon>Fungi</taxon>
        <taxon>Dikarya</taxon>
        <taxon>Ascomycota</taxon>
        <taxon>Pezizomycotina</taxon>
        <taxon>Sordariomycetes</taxon>
        <taxon>Sordariomycetidae</taxon>
        <taxon>Sordariales</taxon>
        <taxon>Sordariales incertae sedis</taxon>
        <taxon>Madurella</taxon>
    </lineage>
</organism>
<accession>A0A175WCP5</accession>
<evidence type="ECO:0000313" key="3">
    <source>
        <dbReference type="EMBL" id="KXX80950.1"/>
    </source>
</evidence>
<evidence type="ECO:0000313" key="4">
    <source>
        <dbReference type="Proteomes" id="UP000078237"/>
    </source>
</evidence>
<dbReference type="AlphaFoldDB" id="A0A175WCP5"/>
<evidence type="ECO:0000259" key="2">
    <source>
        <dbReference type="Pfam" id="PF06985"/>
    </source>
</evidence>
<dbReference type="PANTHER" id="PTHR33112:SF12">
    <property type="entry name" value="HETEROKARYON INCOMPATIBILITY DOMAIN-CONTAINING PROTEIN"/>
    <property type="match status" value="1"/>
</dbReference>
<feature type="region of interest" description="Disordered" evidence="1">
    <location>
        <begin position="553"/>
        <end position="579"/>
    </location>
</feature>
<gene>
    <name evidence="3" type="ORF">MMYC01_203915</name>
</gene>
<dbReference type="Pfam" id="PF06985">
    <property type="entry name" value="HET"/>
    <property type="match status" value="1"/>
</dbReference>
<reference evidence="3 4" key="1">
    <citation type="journal article" date="2016" name="Genome Announc.">
        <title>Genome Sequence of Madurella mycetomatis mm55, Isolated from a Human Mycetoma Case in Sudan.</title>
        <authorList>
            <person name="Smit S."/>
            <person name="Derks M.F."/>
            <person name="Bervoets S."/>
            <person name="Fahal A."/>
            <person name="van Leeuwen W."/>
            <person name="van Belkum A."/>
            <person name="van de Sande W.W."/>
        </authorList>
    </citation>
    <scope>NUCLEOTIDE SEQUENCE [LARGE SCALE GENOMIC DNA]</scope>
    <source>
        <strain evidence="4">mm55</strain>
    </source>
</reference>
<dbReference type="OrthoDB" id="5428863at2759"/>